<protein>
    <submittedName>
        <fullName evidence="2">Putative glycolipid-binding protein</fullName>
    </submittedName>
</protein>
<feature type="compositionally biased region" description="Basic and acidic residues" evidence="1">
    <location>
        <begin position="119"/>
        <end position="138"/>
    </location>
</feature>
<proteinExistence type="predicted"/>
<dbReference type="InterPro" id="IPR009467">
    <property type="entry name" value="Glycolipid-bd_prot_put"/>
</dbReference>
<name>A0A2M9BWN8_9MICO</name>
<sequence>MGVQWGAQLAAARTAHRITGCTTAVEEGEAWSVSYEIVVDGEWMTRHAVIRNRTVSGEHSATLDHDGSGRWLVGGAPAPAPDGCPDVDLESSAMTNAFPAVHALQVLLIHTIGSAAFEVPRRDDPDPQSRRARGRAEASRIGGHTGRLSEPMSRFPGDEVFRSGLDWLLDGMTP</sequence>
<organism evidence="2 3">
    <name type="scientific">Compostimonas suwonensis</name>
    <dbReference type="NCBI Taxonomy" id="1048394"/>
    <lineage>
        <taxon>Bacteria</taxon>
        <taxon>Bacillati</taxon>
        <taxon>Actinomycetota</taxon>
        <taxon>Actinomycetes</taxon>
        <taxon>Micrococcales</taxon>
        <taxon>Microbacteriaceae</taxon>
        <taxon>Compostimonas</taxon>
    </lineage>
</organism>
<dbReference type="Proteomes" id="UP000230161">
    <property type="component" value="Unassembled WGS sequence"/>
</dbReference>
<gene>
    <name evidence="2" type="ORF">CLV54_2167</name>
</gene>
<dbReference type="Gene3D" id="1.10.357.10">
    <property type="entry name" value="Tetracycline Repressor, domain 2"/>
    <property type="match status" value="1"/>
</dbReference>
<dbReference type="OrthoDB" id="329481at2"/>
<dbReference type="SUPFAM" id="SSF159275">
    <property type="entry name" value="PA1994-like"/>
    <property type="match status" value="1"/>
</dbReference>
<evidence type="ECO:0000256" key="1">
    <source>
        <dbReference type="SAM" id="MobiDB-lite"/>
    </source>
</evidence>
<reference evidence="2 3" key="1">
    <citation type="submission" date="2017-11" db="EMBL/GenBank/DDBJ databases">
        <title>Genomic Encyclopedia of Archaeal and Bacterial Type Strains, Phase II (KMG-II): From Individual Species to Whole Genera.</title>
        <authorList>
            <person name="Goeker M."/>
        </authorList>
    </citation>
    <scope>NUCLEOTIDE SEQUENCE [LARGE SCALE GENOMIC DNA]</scope>
    <source>
        <strain evidence="2 3">DSM 25625</strain>
    </source>
</reference>
<accession>A0A2M9BWN8</accession>
<comment type="caution">
    <text evidence="2">The sequence shown here is derived from an EMBL/GenBank/DDBJ whole genome shotgun (WGS) entry which is preliminary data.</text>
</comment>
<dbReference type="EMBL" id="PGFB01000003">
    <property type="protein sequence ID" value="PJJ62366.1"/>
    <property type="molecule type" value="Genomic_DNA"/>
</dbReference>
<feature type="region of interest" description="Disordered" evidence="1">
    <location>
        <begin position="119"/>
        <end position="155"/>
    </location>
</feature>
<dbReference type="SUPFAM" id="SSF48498">
    <property type="entry name" value="Tetracyclin repressor-like, C-terminal domain"/>
    <property type="match status" value="1"/>
</dbReference>
<dbReference type="InterPro" id="IPR036271">
    <property type="entry name" value="Tet_transcr_reg_TetR-rel_C_sf"/>
</dbReference>
<dbReference type="Pfam" id="PF06475">
    <property type="entry name" value="Glycolipid_bind"/>
    <property type="match status" value="1"/>
</dbReference>
<keyword evidence="3" id="KW-1185">Reference proteome</keyword>
<evidence type="ECO:0000313" key="2">
    <source>
        <dbReference type="EMBL" id="PJJ62366.1"/>
    </source>
</evidence>
<dbReference type="AlphaFoldDB" id="A0A2M9BWN8"/>
<evidence type="ECO:0000313" key="3">
    <source>
        <dbReference type="Proteomes" id="UP000230161"/>
    </source>
</evidence>
<dbReference type="RefSeq" id="WP_157802920.1">
    <property type="nucleotide sequence ID" value="NZ_PGFB01000003.1"/>
</dbReference>